<dbReference type="Proteomes" id="UP001249076">
    <property type="component" value="Unassembled WGS sequence"/>
</dbReference>
<evidence type="ECO:0008006" key="5">
    <source>
        <dbReference type="Google" id="ProtNLM"/>
    </source>
</evidence>
<evidence type="ECO:0000313" key="4">
    <source>
        <dbReference type="Proteomes" id="UP001253458"/>
    </source>
</evidence>
<dbReference type="RefSeq" id="WP_209819987.1">
    <property type="nucleotide sequence ID" value="NZ_JAVDTL010000004.1"/>
</dbReference>
<accession>A0AAJ2BWT8</accession>
<dbReference type="Proteomes" id="UP001253458">
    <property type="component" value="Unassembled WGS sequence"/>
</dbReference>
<organism evidence="1 4">
    <name type="scientific">Acidovorax delafieldii</name>
    <name type="common">Pseudomonas delafieldii</name>
    <dbReference type="NCBI Taxonomy" id="47920"/>
    <lineage>
        <taxon>Bacteria</taxon>
        <taxon>Pseudomonadati</taxon>
        <taxon>Pseudomonadota</taxon>
        <taxon>Betaproteobacteria</taxon>
        <taxon>Burkholderiales</taxon>
        <taxon>Comamonadaceae</taxon>
        <taxon>Acidovorax</taxon>
    </lineage>
</organism>
<evidence type="ECO:0000313" key="2">
    <source>
        <dbReference type="EMBL" id="MDR6838732.1"/>
    </source>
</evidence>
<evidence type="ECO:0000313" key="3">
    <source>
        <dbReference type="Proteomes" id="UP001249076"/>
    </source>
</evidence>
<reference evidence="1 3" key="1">
    <citation type="submission" date="2023-07" db="EMBL/GenBank/DDBJ databases">
        <title>Sorghum-associated microbial communities from plants grown in Nebraska, USA.</title>
        <authorList>
            <person name="Schachtman D."/>
        </authorList>
    </citation>
    <scope>NUCLEOTIDE SEQUENCE</scope>
    <source>
        <strain evidence="2 3">BE105</strain>
        <strain evidence="1">BE69</strain>
    </source>
</reference>
<comment type="caution">
    <text evidence="1">The sequence shown here is derived from an EMBL/GenBank/DDBJ whole genome shotgun (WGS) entry which is preliminary data.</text>
</comment>
<gene>
    <name evidence="1" type="ORF">J2W88_002791</name>
    <name evidence="2" type="ORF">J2W93_003579</name>
</gene>
<name>A0AAJ2BWT8_ACIDE</name>
<dbReference type="EMBL" id="JAVDTL010000004">
    <property type="protein sequence ID" value="MDR6767510.1"/>
    <property type="molecule type" value="Genomic_DNA"/>
</dbReference>
<evidence type="ECO:0000313" key="1">
    <source>
        <dbReference type="EMBL" id="MDR6767510.1"/>
    </source>
</evidence>
<keyword evidence="3" id="KW-1185">Reference proteome</keyword>
<protein>
    <recommendedName>
        <fullName evidence="5">Sulfate transporter</fullName>
    </recommendedName>
</protein>
<dbReference type="EMBL" id="JAVDTS010000005">
    <property type="protein sequence ID" value="MDR6838732.1"/>
    <property type="molecule type" value="Genomic_DNA"/>
</dbReference>
<proteinExistence type="predicted"/>
<dbReference type="Pfam" id="PF11363">
    <property type="entry name" value="DUF3164"/>
    <property type="match status" value="1"/>
</dbReference>
<dbReference type="InterPro" id="IPR021505">
    <property type="entry name" value="Phage_B3_Orf6"/>
</dbReference>
<sequence length="205" mass="22867">MDQTTVPTGYMRNAQGHLVPLELVKPIDQERDRLVRELAALAKDLNARLVAGKSKMFGDVAAFVEISAEQYGVKRGGLKGNVTLSTYDGAYKLQIATAENVTFDERLQAAKTLIDECINEWAKDSRPEIMVLVQQAFQTDKEGNLNVGRILGLRRLEITDHRWQEAMKAIGESVQVIGTKQYVRLYERVGGTDRYAPIALDMVAV</sequence>
<dbReference type="AlphaFoldDB" id="A0AAJ2BWT8"/>